<feature type="chain" id="PRO_5018233382" description="Cadherin repeat domain-containing protein" evidence="2">
    <location>
        <begin position="21"/>
        <end position="297"/>
    </location>
</feature>
<evidence type="ECO:0000256" key="2">
    <source>
        <dbReference type="SAM" id="SignalP"/>
    </source>
</evidence>
<dbReference type="InterPro" id="IPR013783">
    <property type="entry name" value="Ig-like_fold"/>
</dbReference>
<dbReference type="Proteomes" id="UP000281474">
    <property type="component" value="Unassembled WGS sequence"/>
</dbReference>
<dbReference type="EMBL" id="QZEI01000015">
    <property type="protein sequence ID" value="RLV60495.1"/>
    <property type="molecule type" value="Genomic_DNA"/>
</dbReference>
<feature type="region of interest" description="Disordered" evidence="1">
    <location>
        <begin position="21"/>
        <end position="41"/>
    </location>
</feature>
<organism evidence="3 4">
    <name type="scientific">Parashewanella curva</name>
    <dbReference type="NCBI Taxonomy" id="2338552"/>
    <lineage>
        <taxon>Bacteria</taxon>
        <taxon>Pseudomonadati</taxon>
        <taxon>Pseudomonadota</taxon>
        <taxon>Gammaproteobacteria</taxon>
        <taxon>Alteromonadales</taxon>
        <taxon>Shewanellaceae</taxon>
        <taxon>Parashewanella</taxon>
    </lineage>
</organism>
<name>A0A3L8PYY0_9GAMM</name>
<evidence type="ECO:0000313" key="3">
    <source>
        <dbReference type="EMBL" id="RLV60495.1"/>
    </source>
</evidence>
<comment type="caution">
    <text evidence="3">The sequence shown here is derived from an EMBL/GenBank/DDBJ whole genome shotgun (WGS) entry which is preliminary data.</text>
</comment>
<evidence type="ECO:0000313" key="4">
    <source>
        <dbReference type="Proteomes" id="UP000281474"/>
    </source>
</evidence>
<keyword evidence="4" id="KW-1185">Reference proteome</keyword>
<feature type="signal peptide" evidence="2">
    <location>
        <begin position="1"/>
        <end position="20"/>
    </location>
</feature>
<sequence>MNLKRSLLLVTPFFMLTACGGGSDSDSSSTPKPSFSVSTSSANMTANENQLVTVPLSFSNQSGSVSLTANTSNIANVGSVTFTPKATGFDISFNDLDANVTHNLNVTAKDGSGATASTTISFTVNNTSALPKIEKFNSIKQSINDITSFNAETMLANAMVELGQLSGELSADEALAKQNAYKAALESVIAKREELKTLLGTLPVKESELDAKLSTFGTKFSDTASPINAALMDLQGSINEIVPALTLGNLYNVKTGVVSQFYGNPQFGNGSPWTFSDNYAFLQKIVIRDDQTCNINL</sequence>
<dbReference type="PROSITE" id="PS51257">
    <property type="entry name" value="PROKAR_LIPOPROTEIN"/>
    <property type="match status" value="1"/>
</dbReference>
<evidence type="ECO:0008006" key="5">
    <source>
        <dbReference type="Google" id="ProtNLM"/>
    </source>
</evidence>
<dbReference type="Gene3D" id="2.60.40.10">
    <property type="entry name" value="Immunoglobulins"/>
    <property type="match status" value="1"/>
</dbReference>
<dbReference type="AlphaFoldDB" id="A0A3L8PYY0"/>
<gene>
    <name evidence="3" type="ORF">D5018_06800</name>
</gene>
<evidence type="ECO:0000256" key="1">
    <source>
        <dbReference type="SAM" id="MobiDB-lite"/>
    </source>
</evidence>
<feature type="compositionally biased region" description="Low complexity" evidence="1">
    <location>
        <begin position="24"/>
        <end position="41"/>
    </location>
</feature>
<accession>A0A3L8PYY0</accession>
<reference evidence="3 4" key="1">
    <citation type="submission" date="2018-09" db="EMBL/GenBank/DDBJ databases">
        <title>Phylogeny of the Shewanellaceae, and recommendation for two new genera, Pseudoshewanella and Parashewanella.</title>
        <authorList>
            <person name="Wang G."/>
        </authorList>
    </citation>
    <scope>NUCLEOTIDE SEQUENCE [LARGE SCALE GENOMIC DNA]</scope>
    <source>
        <strain evidence="3 4">C51</strain>
    </source>
</reference>
<protein>
    <recommendedName>
        <fullName evidence="5">Cadherin repeat domain-containing protein</fullName>
    </recommendedName>
</protein>
<keyword evidence="2" id="KW-0732">Signal</keyword>
<dbReference type="RefSeq" id="WP_121838255.1">
    <property type="nucleotide sequence ID" value="NZ_ML014764.1"/>
</dbReference>
<proteinExistence type="predicted"/>